<dbReference type="Gene3D" id="1.20.120.330">
    <property type="entry name" value="Nucleotidyltransferases domain 2"/>
    <property type="match status" value="1"/>
</dbReference>
<dbReference type="Pfam" id="PF05168">
    <property type="entry name" value="HEPN"/>
    <property type="match status" value="1"/>
</dbReference>
<comment type="caution">
    <text evidence="4">The sequence shown here is derived from an EMBL/GenBank/DDBJ whole genome shotgun (WGS) entry which is preliminary data.</text>
</comment>
<accession>X0S0G2</accession>
<dbReference type="InterPro" id="IPR052226">
    <property type="entry name" value="UPF0332_toxin"/>
</dbReference>
<sequence>AEALLLGDGLAFSKHSAVIAAFGERFAKTQRVPPKFHQYLIEAQDRRNVGDYHIGPALTESEARDEISRAREFVSLGDDFLAPPSSGGCSASDQPGDAG</sequence>
<organism evidence="4">
    <name type="scientific">marine sediment metagenome</name>
    <dbReference type="NCBI Taxonomy" id="412755"/>
    <lineage>
        <taxon>unclassified sequences</taxon>
        <taxon>metagenomes</taxon>
        <taxon>ecological metagenomes</taxon>
    </lineage>
</organism>
<dbReference type="PANTHER" id="PTHR36565">
    <property type="entry name" value="UPF0332 PROTEIN TM_1000"/>
    <property type="match status" value="1"/>
</dbReference>
<name>X0S0G2_9ZZZZ</name>
<evidence type="ECO:0000313" key="4">
    <source>
        <dbReference type="EMBL" id="GAF68751.1"/>
    </source>
</evidence>
<gene>
    <name evidence="4" type="ORF">S01H1_07397</name>
</gene>
<protein>
    <recommendedName>
        <fullName evidence="3">HEPN domain-containing protein</fullName>
    </recommendedName>
</protein>
<evidence type="ECO:0000256" key="1">
    <source>
        <dbReference type="ARBA" id="ARBA00038248"/>
    </source>
</evidence>
<comment type="similarity">
    <text evidence="1">Belongs to the UPF0332 family.</text>
</comment>
<dbReference type="EMBL" id="BARS01003816">
    <property type="protein sequence ID" value="GAF68751.1"/>
    <property type="molecule type" value="Genomic_DNA"/>
</dbReference>
<feature type="region of interest" description="Disordered" evidence="2">
    <location>
        <begin position="79"/>
        <end position="99"/>
    </location>
</feature>
<evidence type="ECO:0000256" key="2">
    <source>
        <dbReference type="SAM" id="MobiDB-lite"/>
    </source>
</evidence>
<dbReference type="AlphaFoldDB" id="X0S0G2"/>
<dbReference type="PANTHER" id="PTHR36565:SF1">
    <property type="entry name" value="UPF0332 PROTEIN TM_1000"/>
    <property type="match status" value="1"/>
</dbReference>
<dbReference type="InterPro" id="IPR007842">
    <property type="entry name" value="HEPN_dom"/>
</dbReference>
<feature type="domain" description="HEPN" evidence="3">
    <location>
        <begin position="3"/>
        <end position="76"/>
    </location>
</feature>
<proteinExistence type="inferred from homology"/>
<reference evidence="4" key="1">
    <citation type="journal article" date="2014" name="Front. Microbiol.">
        <title>High frequency of phylogenetically diverse reductive dehalogenase-homologous genes in deep subseafloor sedimentary metagenomes.</title>
        <authorList>
            <person name="Kawai M."/>
            <person name="Futagami T."/>
            <person name="Toyoda A."/>
            <person name="Takaki Y."/>
            <person name="Nishi S."/>
            <person name="Hori S."/>
            <person name="Arai W."/>
            <person name="Tsubouchi T."/>
            <person name="Morono Y."/>
            <person name="Uchiyama I."/>
            <person name="Ito T."/>
            <person name="Fujiyama A."/>
            <person name="Inagaki F."/>
            <person name="Takami H."/>
        </authorList>
    </citation>
    <scope>NUCLEOTIDE SEQUENCE</scope>
    <source>
        <strain evidence="4">Expedition CK06-06</strain>
    </source>
</reference>
<evidence type="ECO:0000259" key="3">
    <source>
        <dbReference type="Pfam" id="PF05168"/>
    </source>
</evidence>
<feature type="non-terminal residue" evidence="4">
    <location>
        <position position="1"/>
    </location>
</feature>